<dbReference type="InterPro" id="IPR036779">
    <property type="entry name" value="LysM_dom_sf"/>
</dbReference>
<name>A0A5P2CXD4_STRVZ</name>
<dbReference type="SUPFAM" id="SSF54106">
    <property type="entry name" value="LysM domain"/>
    <property type="match status" value="1"/>
</dbReference>
<dbReference type="InterPro" id="IPR036505">
    <property type="entry name" value="Amidase/PGRP_sf"/>
</dbReference>
<evidence type="ECO:0000313" key="2">
    <source>
        <dbReference type="EMBL" id="QES46428.1"/>
    </source>
</evidence>
<dbReference type="Pfam" id="PF01476">
    <property type="entry name" value="LysM"/>
    <property type="match status" value="1"/>
</dbReference>
<dbReference type="Proteomes" id="UP000324015">
    <property type="component" value="Chromosome"/>
</dbReference>
<protein>
    <recommendedName>
        <fullName evidence="1">LysM domain-containing protein</fullName>
    </recommendedName>
</protein>
<dbReference type="EMBL" id="CP029191">
    <property type="protein sequence ID" value="QES46428.1"/>
    <property type="molecule type" value="Genomic_DNA"/>
</dbReference>
<dbReference type="SMART" id="SM00257">
    <property type="entry name" value="LysM"/>
    <property type="match status" value="1"/>
</dbReference>
<dbReference type="SUPFAM" id="SSF55846">
    <property type="entry name" value="N-acetylmuramoyl-L-alanine amidase-like"/>
    <property type="match status" value="1"/>
</dbReference>
<reference evidence="2 3" key="1">
    <citation type="submission" date="2018-05" db="EMBL/GenBank/DDBJ databases">
        <title>Streptomyces venezuelae.</title>
        <authorList>
            <person name="Kim W."/>
            <person name="Lee N."/>
            <person name="Cho B.-K."/>
        </authorList>
    </citation>
    <scope>NUCLEOTIDE SEQUENCE [LARGE SCALE GENOMIC DNA]</scope>
    <source>
        <strain evidence="2 3">ATCC 14585</strain>
    </source>
</reference>
<dbReference type="GO" id="GO:0008745">
    <property type="term" value="F:N-acetylmuramoyl-L-alanine amidase activity"/>
    <property type="evidence" value="ECO:0007669"/>
    <property type="project" value="InterPro"/>
</dbReference>
<dbReference type="Pfam" id="PF01510">
    <property type="entry name" value="Amidase_2"/>
    <property type="match status" value="1"/>
</dbReference>
<dbReference type="SMART" id="SM00644">
    <property type="entry name" value="Ami_2"/>
    <property type="match status" value="1"/>
</dbReference>
<accession>A0A5P2CXD4</accession>
<dbReference type="CDD" id="cd06583">
    <property type="entry name" value="PGRP"/>
    <property type="match status" value="1"/>
</dbReference>
<dbReference type="PROSITE" id="PS51782">
    <property type="entry name" value="LYSM"/>
    <property type="match status" value="1"/>
</dbReference>
<evidence type="ECO:0000313" key="3">
    <source>
        <dbReference type="Proteomes" id="UP000324015"/>
    </source>
</evidence>
<evidence type="ECO:0000259" key="1">
    <source>
        <dbReference type="PROSITE" id="PS51782"/>
    </source>
</evidence>
<dbReference type="Gene3D" id="3.40.80.10">
    <property type="entry name" value="Peptidoglycan recognition protein-like"/>
    <property type="match status" value="1"/>
</dbReference>
<dbReference type="InterPro" id="IPR002502">
    <property type="entry name" value="Amidase_domain"/>
</dbReference>
<dbReference type="CDD" id="cd00118">
    <property type="entry name" value="LysM"/>
    <property type="match status" value="1"/>
</dbReference>
<gene>
    <name evidence="2" type="ORF">DEJ49_33620</name>
</gene>
<organism evidence="2 3">
    <name type="scientific">Streptomyces venezuelae</name>
    <dbReference type="NCBI Taxonomy" id="54571"/>
    <lineage>
        <taxon>Bacteria</taxon>
        <taxon>Bacillati</taxon>
        <taxon>Actinomycetota</taxon>
        <taxon>Actinomycetes</taxon>
        <taxon>Kitasatosporales</taxon>
        <taxon>Streptomycetaceae</taxon>
        <taxon>Streptomyces</taxon>
    </lineage>
</organism>
<feature type="domain" description="LysM" evidence="1">
    <location>
        <begin position="195"/>
        <end position="239"/>
    </location>
</feature>
<dbReference type="Gene3D" id="3.10.350.10">
    <property type="entry name" value="LysM domain"/>
    <property type="match status" value="1"/>
</dbReference>
<dbReference type="InterPro" id="IPR018392">
    <property type="entry name" value="LysM"/>
</dbReference>
<dbReference type="GO" id="GO:0009253">
    <property type="term" value="P:peptidoglycan catabolic process"/>
    <property type="evidence" value="ECO:0007669"/>
    <property type="project" value="InterPro"/>
</dbReference>
<sequence length="245" mass="26768">MSAADFLAALKGEGLVVVQHGDWRTHNRNHMGPWGPVHGVMIHHTVTQGSARTVEICYRGYAGLPGPLCHGVITKDGRVHLVGYGRANHAGLGDDDVLRAVVAEKPLPADNEANTDGNRAFYGFECENLGDGRDPWPAVQLEAIEKASAALCRAHGWSERSVIGHLEWQPGKSDPRGFTMGGMRERVKRRLAARPPHTVRPGEHLASISALYDVPWMAIAKANGLKSPYRIYPGQELKIPEVRQS</sequence>
<dbReference type="AlphaFoldDB" id="A0A5P2CXD4"/>
<proteinExistence type="predicted"/>